<evidence type="ECO:0000256" key="6">
    <source>
        <dbReference type="ARBA" id="ARBA00022763"/>
    </source>
</evidence>
<dbReference type="InterPro" id="IPR010996">
    <property type="entry name" value="HHH_MUS81"/>
</dbReference>
<dbReference type="PRINTS" id="PR00870">
    <property type="entry name" value="DNAPOLXBETA"/>
</dbReference>
<dbReference type="InterPro" id="IPR027421">
    <property type="entry name" value="DNA_pol_lamdba_lyase_dom_sf"/>
</dbReference>
<comment type="similarity">
    <text evidence="2 11">Belongs to the DNA polymerase type-X family.</text>
</comment>
<evidence type="ECO:0000313" key="15">
    <source>
        <dbReference type="Proteomes" id="UP001212411"/>
    </source>
</evidence>
<dbReference type="InterPro" id="IPR043519">
    <property type="entry name" value="NT_sf"/>
</dbReference>
<keyword evidence="8 11" id="KW-0234">DNA repair</keyword>
<proteinExistence type="inferred from homology"/>
<dbReference type="GO" id="GO:0003677">
    <property type="term" value="F:DNA binding"/>
    <property type="evidence" value="ECO:0007669"/>
    <property type="project" value="UniProtKB-UniRule"/>
</dbReference>
<evidence type="ECO:0000313" key="14">
    <source>
        <dbReference type="EMBL" id="WBW71405.1"/>
    </source>
</evidence>
<keyword evidence="4 11" id="KW-0548">Nucleotidyltransferase</keyword>
<evidence type="ECO:0000256" key="3">
    <source>
        <dbReference type="ARBA" id="ARBA00022679"/>
    </source>
</evidence>
<dbReference type="PRINTS" id="PR00869">
    <property type="entry name" value="DNAPOLX"/>
</dbReference>
<dbReference type="InterPro" id="IPR018944">
    <property type="entry name" value="DNA_pol_lambd_fingers_domain"/>
</dbReference>
<dbReference type="GO" id="GO:0005634">
    <property type="term" value="C:nucleus"/>
    <property type="evidence" value="ECO:0007669"/>
    <property type="project" value="UniProtKB-SubCell"/>
</dbReference>
<dbReference type="Gene3D" id="3.30.210.10">
    <property type="entry name" value="DNA polymerase, thumb domain"/>
    <property type="match status" value="1"/>
</dbReference>
<protein>
    <recommendedName>
        <fullName evidence="11">DNA polymerase</fullName>
        <ecNumber evidence="11">2.7.7.7</ecNumber>
    </recommendedName>
</protein>
<evidence type="ECO:0000256" key="4">
    <source>
        <dbReference type="ARBA" id="ARBA00022695"/>
    </source>
</evidence>
<dbReference type="SMART" id="SM00483">
    <property type="entry name" value="POLXc"/>
    <property type="match status" value="1"/>
</dbReference>
<evidence type="ECO:0000256" key="2">
    <source>
        <dbReference type="ARBA" id="ARBA00008323"/>
    </source>
</evidence>
<dbReference type="Gene3D" id="1.10.150.20">
    <property type="entry name" value="5' to 3' exonuclease, C-terminal subdomain"/>
    <property type="match status" value="1"/>
</dbReference>
<dbReference type="InterPro" id="IPR002054">
    <property type="entry name" value="DNA-dir_DNA_pol_X"/>
</dbReference>
<dbReference type="EC" id="2.7.7.7" evidence="11"/>
<evidence type="ECO:0000256" key="11">
    <source>
        <dbReference type="RuleBase" id="RU366014"/>
    </source>
</evidence>
<comment type="function">
    <text evidence="11">DNA polymerase that functions in several pathways of DNA repair. Involved in base excision repair (BER) responsible for repair of lesions that give rise to abasic (AP) sites in DNA. Also contributes to DNA double-strand break repair by non-homologous end joining and homologous recombination. Has both template-dependent and template-independent (terminal transferase) DNA polymerase activities. Has also a 5'-deoxyribose-5-phosphate lyase (dRP lyase) activity.</text>
</comment>
<accession>A0AAF0AUY6</accession>
<dbReference type="AlphaFoldDB" id="A0AAF0AUY6"/>
<dbReference type="Pfam" id="PF14716">
    <property type="entry name" value="HHH_8"/>
    <property type="match status" value="1"/>
</dbReference>
<dbReference type="SUPFAM" id="SSF81301">
    <property type="entry name" value="Nucleotidyltransferase"/>
    <property type="match status" value="1"/>
</dbReference>
<dbReference type="RefSeq" id="XP_056035648.1">
    <property type="nucleotide sequence ID" value="XM_056180386.1"/>
</dbReference>
<dbReference type="SUPFAM" id="SSF81585">
    <property type="entry name" value="PsbU/PolX domain-like"/>
    <property type="match status" value="1"/>
</dbReference>
<gene>
    <name evidence="14" type="primary">pol4</name>
    <name evidence="14" type="ORF">SOMG_01593</name>
</gene>
<dbReference type="InterPro" id="IPR029398">
    <property type="entry name" value="PolB_thumb"/>
</dbReference>
<keyword evidence="9 11" id="KW-0539">Nucleus</keyword>
<dbReference type="PANTHER" id="PTHR11276:SF29">
    <property type="entry name" value="DNA POLYMERASE TYPE-X FAMILY PROTEIN POL4"/>
    <property type="match status" value="1"/>
</dbReference>
<dbReference type="InterPro" id="IPR028207">
    <property type="entry name" value="DNA_pol_B_palm_palm"/>
</dbReference>
<dbReference type="InterPro" id="IPR022312">
    <property type="entry name" value="DNA_pol_X"/>
</dbReference>
<evidence type="ECO:0000256" key="1">
    <source>
        <dbReference type="ARBA" id="ARBA00004123"/>
    </source>
</evidence>
<comment type="catalytic activity">
    <reaction evidence="10 11">
        <text>DNA(n) + a 2'-deoxyribonucleoside 5'-triphosphate = DNA(n+1) + diphosphate</text>
        <dbReference type="Rhea" id="RHEA:22508"/>
        <dbReference type="Rhea" id="RHEA-COMP:17339"/>
        <dbReference type="Rhea" id="RHEA-COMP:17340"/>
        <dbReference type="ChEBI" id="CHEBI:33019"/>
        <dbReference type="ChEBI" id="CHEBI:61560"/>
        <dbReference type="ChEBI" id="CHEBI:173112"/>
        <dbReference type="EC" id="2.7.7.7"/>
    </reaction>
</comment>
<keyword evidence="15" id="KW-1185">Reference proteome</keyword>
<dbReference type="GeneID" id="80875075"/>
<dbReference type="Pfam" id="PF14791">
    <property type="entry name" value="DNA_pol_B_thumb"/>
    <property type="match status" value="1"/>
</dbReference>
<dbReference type="GO" id="GO:0046872">
    <property type="term" value="F:metal ion binding"/>
    <property type="evidence" value="ECO:0007669"/>
    <property type="project" value="UniProtKB-UniRule"/>
</dbReference>
<dbReference type="KEGG" id="som:SOMG_01593"/>
<dbReference type="FunFam" id="1.10.150.110:FF:000005">
    <property type="entry name" value="DNA polymerase POL4"/>
    <property type="match status" value="1"/>
</dbReference>
<dbReference type="InterPro" id="IPR037160">
    <property type="entry name" value="DNA_Pol_thumb_sf"/>
</dbReference>
<name>A0AAF0AUY6_9SCHI</name>
<feature type="domain" description="DNA-directed DNA polymerase X" evidence="13">
    <location>
        <begin position="174"/>
        <end position="500"/>
    </location>
</feature>
<dbReference type="Pfam" id="PF14792">
    <property type="entry name" value="DNA_pol_B_palm"/>
    <property type="match status" value="1"/>
</dbReference>
<dbReference type="Gene3D" id="1.10.150.110">
    <property type="entry name" value="DNA polymerase beta, N-terminal domain-like"/>
    <property type="match status" value="1"/>
</dbReference>
<dbReference type="GO" id="GO:0003887">
    <property type="term" value="F:DNA-directed DNA polymerase activity"/>
    <property type="evidence" value="ECO:0007669"/>
    <property type="project" value="UniProtKB-UniRule"/>
</dbReference>
<dbReference type="GO" id="GO:0006303">
    <property type="term" value="P:double-strand break repair via nonhomologous end joining"/>
    <property type="evidence" value="ECO:0007669"/>
    <property type="project" value="TreeGrafter"/>
</dbReference>
<dbReference type="CDD" id="cd00141">
    <property type="entry name" value="NT_POLXc"/>
    <property type="match status" value="1"/>
</dbReference>
<dbReference type="FunFam" id="3.30.210.10:FF:000005">
    <property type="entry name" value="DNA polymerase IV"/>
    <property type="match status" value="1"/>
</dbReference>
<dbReference type="InterPro" id="IPR002008">
    <property type="entry name" value="DNA_pol_X_beta-like"/>
</dbReference>
<reference evidence="14 15" key="1">
    <citation type="journal article" date="2023" name="G3 (Bethesda)">
        <title>A high-quality reference genome for the fission yeast Schizosaccharomyces osmophilus.</title>
        <authorList>
            <person name="Jia G.S."/>
            <person name="Zhang W.C."/>
            <person name="Liang Y."/>
            <person name="Liu X.H."/>
            <person name="Rhind N."/>
            <person name="Pidoux A."/>
            <person name="Brysch-Herzberg M."/>
            <person name="Du L.L."/>
        </authorList>
    </citation>
    <scope>NUCLEOTIDE SEQUENCE [LARGE SCALE GENOMIC DNA]</scope>
    <source>
        <strain evidence="14 15">CBS 15793</strain>
    </source>
</reference>
<dbReference type="Pfam" id="PF10391">
    <property type="entry name" value="DNA_pol_lambd_f"/>
    <property type="match status" value="1"/>
</dbReference>
<dbReference type="PROSITE" id="PS00522">
    <property type="entry name" value="DNA_POLYMERASE_X"/>
    <property type="match status" value="1"/>
</dbReference>
<sequence>MGFLSNATAYILPGRLPKQQLLDYHAKILHLGGKTLLEPTKAEYIFVNYVQLGRVRRELRTLGTSLESCKVCKYVVNISWLNEPKHPLSENHSSVLWYNARKFQEEKRRLSEESETNDNSKENEHPINELREGSKAEIEASEECENQVYPTNSTFPYVLEMPRYACQRKSPLTCLNQDFVSALEVLKLCREVNGEPMRARAYGMAISSIKSLPVKIDDGEFLTKLPGCGPKITHLWREFSTTGKLKEAERYKSDPAAKVIRLFYNIFGVGAAKALEWYQKGWRTVEEVQKHKEKFTKQIQVGLGYYEDFTKTTTIEEATSIYKIVLASLPDAIKVHSCLVGGFRRGKPVGADIDMVLSPSPTHTTNHLLNALLETLKQEFSFNMISIQEHSCGGKKGYVVLAVILSPESNIHRRIDIIVVPPAYLGSAVLGWSGGIFFLRDLKVYANERQLSVDSFDIIDLKTGKDICPTTFDEWKDPVSAERDVFHLLQLDYIEPRYRNTG</sequence>
<evidence type="ECO:0000256" key="12">
    <source>
        <dbReference type="SAM" id="MobiDB-lite"/>
    </source>
</evidence>
<dbReference type="InterPro" id="IPR019843">
    <property type="entry name" value="DNA_pol-X_BS"/>
</dbReference>
<keyword evidence="6 11" id="KW-0227">DNA damage</keyword>
<dbReference type="Gene3D" id="3.30.460.10">
    <property type="entry name" value="Beta Polymerase, domain 2"/>
    <property type="match status" value="1"/>
</dbReference>
<organism evidence="14 15">
    <name type="scientific">Schizosaccharomyces osmophilus</name>
    <dbReference type="NCBI Taxonomy" id="2545709"/>
    <lineage>
        <taxon>Eukaryota</taxon>
        <taxon>Fungi</taxon>
        <taxon>Dikarya</taxon>
        <taxon>Ascomycota</taxon>
        <taxon>Taphrinomycotina</taxon>
        <taxon>Schizosaccharomycetes</taxon>
        <taxon>Schizosaccharomycetales</taxon>
        <taxon>Schizosaccharomycetaceae</taxon>
        <taxon>Schizosaccharomyces</taxon>
    </lineage>
</organism>
<dbReference type="SUPFAM" id="SSF47802">
    <property type="entry name" value="DNA polymerase beta, N-terminal domain-like"/>
    <property type="match status" value="1"/>
</dbReference>
<keyword evidence="3 11" id="KW-0808">Transferase</keyword>
<comment type="subcellular location">
    <subcellularLocation>
        <location evidence="1 11">Nucleus</location>
    </subcellularLocation>
</comment>
<dbReference type="PANTHER" id="PTHR11276">
    <property type="entry name" value="DNA POLYMERASE TYPE-X FAMILY MEMBER"/>
    <property type="match status" value="1"/>
</dbReference>
<feature type="region of interest" description="Disordered" evidence="12">
    <location>
        <begin position="108"/>
        <end position="136"/>
    </location>
</feature>
<dbReference type="EMBL" id="CP115611">
    <property type="protein sequence ID" value="WBW71405.1"/>
    <property type="molecule type" value="Genomic_DNA"/>
</dbReference>
<dbReference type="FunFam" id="1.10.150.20:FF:000010">
    <property type="entry name" value="DNA polymerase lambda"/>
    <property type="match status" value="1"/>
</dbReference>
<keyword evidence="7 11" id="KW-0239">DNA-directed DNA polymerase</keyword>
<evidence type="ECO:0000256" key="7">
    <source>
        <dbReference type="ARBA" id="ARBA00022932"/>
    </source>
</evidence>
<keyword evidence="5" id="KW-0479">Metal-binding</keyword>
<evidence type="ECO:0000259" key="13">
    <source>
        <dbReference type="SMART" id="SM00483"/>
    </source>
</evidence>
<evidence type="ECO:0000256" key="5">
    <source>
        <dbReference type="ARBA" id="ARBA00022723"/>
    </source>
</evidence>
<evidence type="ECO:0000256" key="10">
    <source>
        <dbReference type="ARBA" id="ARBA00049244"/>
    </source>
</evidence>
<evidence type="ECO:0000256" key="9">
    <source>
        <dbReference type="ARBA" id="ARBA00023242"/>
    </source>
</evidence>
<evidence type="ECO:0000256" key="8">
    <source>
        <dbReference type="ARBA" id="ARBA00023204"/>
    </source>
</evidence>
<dbReference type="Proteomes" id="UP001212411">
    <property type="component" value="Chromosome 1"/>
</dbReference>